<dbReference type="SUPFAM" id="SSF103473">
    <property type="entry name" value="MFS general substrate transporter"/>
    <property type="match status" value="1"/>
</dbReference>
<proteinExistence type="predicted"/>
<dbReference type="AlphaFoldDB" id="A0A6G0Z1J4"/>
<accession>A0A6G0Z1J4</accession>
<gene>
    <name evidence="2" type="ORF">FWK35_00016301</name>
</gene>
<feature type="transmembrane region" description="Helical" evidence="1">
    <location>
        <begin position="12"/>
        <end position="31"/>
    </location>
</feature>
<evidence type="ECO:0000313" key="2">
    <source>
        <dbReference type="EMBL" id="KAF0764439.1"/>
    </source>
</evidence>
<name>A0A6G0Z1J4_APHCR</name>
<evidence type="ECO:0000256" key="1">
    <source>
        <dbReference type="SAM" id="Phobius"/>
    </source>
</evidence>
<dbReference type="InterPro" id="IPR036259">
    <property type="entry name" value="MFS_trans_sf"/>
</dbReference>
<sequence length="83" mass="9235">MSSVIGGIVQAFGYELMFLIIKIYPSFVLTFGVKCVWSIFTVFSFLSALFGAFILPETKGKSLNDVLASFESRKKSMKNNLPL</sequence>
<comment type="caution">
    <text evidence="2">The sequence shown here is derived from an EMBL/GenBank/DDBJ whole genome shotgun (WGS) entry which is preliminary data.</text>
</comment>
<dbReference type="Proteomes" id="UP000478052">
    <property type="component" value="Unassembled WGS sequence"/>
</dbReference>
<evidence type="ECO:0000313" key="3">
    <source>
        <dbReference type="Proteomes" id="UP000478052"/>
    </source>
</evidence>
<feature type="transmembrane region" description="Helical" evidence="1">
    <location>
        <begin position="37"/>
        <end position="55"/>
    </location>
</feature>
<reference evidence="2 3" key="1">
    <citation type="submission" date="2019-08" db="EMBL/GenBank/DDBJ databases">
        <title>Whole genome of Aphis craccivora.</title>
        <authorList>
            <person name="Voronova N.V."/>
            <person name="Shulinski R.S."/>
            <person name="Bandarenka Y.V."/>
            <person name="Zhorov D.G."/>
            <person name="Warner D."/>
        </authorList>
    </citation>
    <scope>NUCLEOTIDE SEQUENCE [LARGE SCALE GENOMIC DNA]</scope>
    <source>
        <strain evidence="2">180601</strain>
        <tissue evidence="2">Whole Body</tissue>
    </source>
</reference>
<dbReference type="EMBL" id="VUJU01001635">
    <property type="protein sequence ID" value="KAF0764439.1"/>
    <property type="molecule type" value="Genomic_DNA"/>
</dbReference>
<dbReference type="OrthoDB" id="6133115at2759"/>
<keyword evidence="1" id="KW-0812">Transmembrane</keyword>
<organism evidence="2 3">
    <name type="scientific">Aphis craccivora</name>
    <name type="common">Cowpea aphid</name>
    <dbReference type="NCBI Taxonomy" id="307492"/>
    <lineage>
        <taxon>Eukaryota</taxon>
        <taxon>Metazoa</taxon>
        <taxon>Ecdysozoa</taxon>
        <taxon>Arthropoda</taxon>
        <taxon>Hexapoda</taxon>
        <taxon>Insecta</taxon>
        <taxon>Pterygota</taxon>
        <taxon>Neoptera</taxon>
        <taxon>Paraneoptera</taxon>
        <taxon>Hemiptera</taxon>
        <taxon>Sternorrhyncha</taxon>
        <taxon>Aphidomorpha</taxon>
        <taxon>Aphidoidea</taxon>
        <taxon>Aphididae</taxon>
        <taxon>Aphidini</taxon>
        <taxon>Aphis</taxon>
        <taxon>Aphis</taxon>
    </lineage>
</organism>
<protein>
    <submittedName>
        <fullName evidence="2">Facilitated trehalose transporter Tret1-like</fullName>
    </submittedName>
</protein>
<dbReference type="Gene3D" id="1.20.1250.20">
    <property type="entry name" value="MFS general substrate transporter like domains"/>
    <property type="match status" value="1"/>
</dbReference>
<keyword evidence="3" id="KW-1185">Reference proteome</keyword>
<keyword evidence="1" id="KW-1133">Transmembrane helix</keyword>
<keyword evidence="1" id="KW-0472">Membrane</keyword>